<dbReference type="PANTHER" id="PTHR43330:SF27">
    <property type="entry name" value="METHIONINE AMINOPEPTIDASE"/>
    <property type="match status" value="1"/>
</dbReference>
<name>A0A366IDV3_9FIRM</name>
<dbReference type="InterPro" id="IPR036005">
    <property type="entry name" value="Creatinase/aminopeptidase-like"/>
</dbReference>
<dbReference type="Proteomes" id="UP000253490">
    <property type="component" value="Unassembled WGS sequence"/>
</dbReference>
<gene>
    <name evidence="6" type="primary">map</name>
    <name evidence="9" type="ORF">DES36_104124</name>
</gene>
<evidence type="ECO:0000313" key="9">
    <source>
        <dbReference type="EMBL" id="RBP67422.1"/>
    </source>
</evidence>
<evidence type="ECO:0000256" key="7">
    <source>
        <dbReference type="RuleBase" id="RU003653"/>
    </source>
</evidence>
<feature type="binding site" evidence="6">
    <location>
        <position position="105"/>
    </location>
    <ligand>
        <name>a divalent metal cation</name>
        <dbReference type="ChEBI" id="CHEBI:60240"/>
        <label>1</label>
    </ligand>
</feature>
<dbReference type="CDD" id="cd01086">
    <property type="entry name" value="MetAP1"/>
    <property type="match status" value="1"/>
</dbReference>
<feature type="binding site" evidence="6">
    <location>
        <position position="201"/>
    </location>
    <ligand>
        <name>a divalent metal cation</name>
        <dbReference type="ChEBI" id="CHEBI:60240"/>
        <label>2</label>
        <note>catalytic</note>
    </ligand>
</feature>
<comment type="caution">
    <text evidence="9">The sequence shown here is derived from an EMBL/GenBank/DDBJ whole genome shotgun (WGS) entry which is preliminary data.</text>
</comment>
<protein>
    <recommendedName>
        <fullName evidence="6 7">Methionine aminopeptidase</fullName>
        <shortName evidence="6">MAP</shortName>
        <shortName evidence="6">MetAP</shortName>
        <ecNumber evidence="6 7">3.4.11.18</ecNumber>
    </recommendedName>
    <alternativeName>
        <fullName evidence="6">Peptidase M</fullName>
    </alternativeName>
</protein>
<evidence type="ECO:0000313" key="10">
    <source>
        <dbReference type="Proteomes" id="UP000253490"/>
    </source>
</evidence>
<feature type="binding site" evidence="6">
    <location>
        <position position="168"/>
    </location>
    <ligand>
        <name>a divalent metal cation</name>
        <dbReference type="ChEBI" id="CHEBI:60240"/>
        <label>2</label>
        <note>catalytic</note>
    </ligand>
</feature>
<dbReference type="NCBIfam" id="TIGR00500">
    <property type="entry name" value="met_pdase_I"/>
    <property type="match status" value="1"/>
</dbReference>
<dbReference type="PANTHER" id="PTHR43330">
    <property type="entry name" value="METHIONINE AMINOPEPTIDASE"/>
    <property type="match status" value="1"/>
</dbReference>
<dbReference type="GO" id="GO:0006508">
    <property type="term" value="P:proteolysis"/>
    <property type="evidence" value="ECO:0007669"/>
    <property type="project" value="UniProtKB-KW"/>
</dbReference>
<sequence>MIIIKSPSEIEFLRKAGKLVAQTHELMKKHVRPGITTLELDRIAEEYIRKSGGTPTFKGYNGFPASICASVNDQVVHGFPSKRRLEEGDIISIDIGATLDGYVGDSAKTYPVGQIDEEAKRLIEVTRQSFYDGIEKAINGNRLSDISNAIQTTVENNGFSIVVDYVGHGVGREMHEDPPIPNYGRPGRGPRLQEGMVLAIEPMVNQGTYKVKVLDDDWTVVTLDGKLSAHYEHTIAITKDGPPDILTIL</sequence>
<dbReference type="GO" id="GO:0005829">
    <property type="term" value="C:cytosol"/>
    <property type="evidence" value="ECO:0007669"/>
    <property type="project" value="TreeGrafter"/>
</dbReference>
<comment type="similarity">
    <text evidence="6">Belongs to the peptidase M24A family. Methionine aminopeptidase type 1 subfamily.</text>
</comment>
<feature type="binding site" evidence="6">
    <location>
        <position position="232"/>
    </location>
    <ligand>
        <name>a divalent metal cation</name>
        <dbReference type="ChEBI" id="CHEBI:60240"/>
        <label>1</label>
    </ligand>
</feature>
<evidence type="ECO:0000256" key="2">
    <source>
        <dbReference type="ARBA" id="ARBA00022438"/>
    </source>
</evidence>
<proteinExistence type="inferred from homology"/>
<comment type="cofactor">
    <cofactor evidence="6">
        <name>Co(2+)</name>
        <dbReference type="ChEBI" id="CHEBI:48828"/>
    </cofactor>
    <cofactor evidence="6">
        <name>Zn(2+)</name>
        <dbReference type="ChEBI" id="CHEBI:29105"/>
    </cofactor>
    <cofactor evidence="6">
        <name>Mn(2+)</name>
        <dbReference type="ChEBI" id="CHEBI:29035"/>
    </cofactor>
    <cofactor evidence="6">
        <name>Fe(2+)</name>
        <dbReference type="ChEBI" id="CHEBI:29033"/>
    </cofactor>
    <text evidence="6">Binds 2 divalent metal cations per subunit. Has a high-affinity and a low affinity metal-binding site. The true nature of the physiological cofactor is under debate. The enzyme is active with cobalt, zinc, manganese or divalent iron ions. Most likely, methionine aminopeptidases function as mononuclear Fe(2+)-metalloproteases under physiological conditions, and the catalytically relevant metal-binding site has been assigned to the histidine-containing high-affinity site.</text>
</comment>
<keyword evidence="5 6" id="KW-0378">Hydrolase</keyword>
<feature type="binding site" evidence="6">
    <location>
        <position position="175"/>
    </location>
    <ligand>
        <name>substrate</name>
    </ligand>
</feature>
<feature type="binding site" evidence="6">
    <location>
        <position position="77"/>
    </location>
    <ligand>
        <name>substrate</name>
    </ligand>
</feature>
<feature type="binding site" evidence="6">
    <location>
        <position position="94"/>
    </location>
    <ligand>
        <name>a divalent metal cation</name>
        <dbReference type="ChEBI" id="CHEBI:60240"/>
        <label>1</label>
    </ligand>
</feature>
<feature type="binding site" evidence="6">
    <location>
        <position position="232"/>
    </location>
    <ligand>
        <name>a divalent metal cation</name>
        <dbReference type="ChEBI" id="CHEBI:60240"/>
        <label>2</label>
        <note>catalytic</note>
    </ligand>
</feature>
<dbReference type="PROSITE" id="PS00680">
    <property type="entry name" value="MAP_1"/>
    <property type="match status" value="1"/>
</dbReference>
<evidence type="ECO:0000259" key="8">
    <source>
        <dbReference type="Pfam" id="PF00557"/>
    </source>
</evidence>
<comment type="subunit">
    <text evidence="6">Monomer.</text>
</comment>
<keyword evidence="10" id="KW-1185">Reference proteome</keyword>
<dbReference type="RefSeq" id="WP_113919983.1">
    <property type="nucleotide sequence ID" value="NZ_QNRX01000004.1"/>
</dbReference>
<feature type="binding site" evidence="6">
    <location>
        <position position="105"/>
    </location>
    <ligand>
        <name>a divalent metal cation</name>
        <dbReference type="ChEBI" id="CHEBI:60240"/>
        <label>2</label>
        <note>catalytic</note>
    </ligand>
</feature>
<evidence type="ECO:0000256" key="5">
    <source>
        <dbReference type="ARBA" id="ARBA00022801"/>
    </source>
</evidence>
<comment type="function">
    <text evidence="1 6">Removes the N-terminal methionine from nascent proteins. The N-terminal methionine is often cleaved when the second residue in the primary sequence is small and uncharged (Met-Ala-, Cys, Gly, Pro, Ser, Thr, or Val). Requires deformylation of the N(alpha)-formylated initiator methionine before it can be hydrolyzed.</text>
</comment>
<dbReference type="GO" id="GO:0070006">
    <property type="term" value="F:metalloaminopeptidase activity"/>
    <property type="evidence" value="ECO:0007669"/>
    <property type="project" value="UniProtKB-UniRule"/>
</dbReference>
<dbReference type="Gene3D" id="3.90.230.10">
    <property type="entry name" value="Creatinase/methionine aminopeptidase superfamily"/>
    <property type="match status" value="1"/>
</dbReference>
<dbReference type="GO" id="GO:0046872">
    <property type="term" value="F:metal ion binding"/>
    <property type="evidence" value="ECO:0007669"/>
    <property type="project" value="UniProtKB-UniRule"/>
</dbReference>
<reference evidence="9 10" key="1">
    <citation type="submission" date="2018-06" db="EMBL/GenBank/DDBJ databases">
        <title>Genomic Encyclopedia of Type Strains, Phase IV (KMG-IV): sequencing the most valuable type-strain genomes for metagenomic binning, comparative biology and taxonomic classification.</title>
        <authorList>
            <person name="Goeker M."/>
        </authorList>
    </citation>
    <scope>NUCLEOTIDE SEQUENCE [LARGE SCALE GENOMIC DNA]</scope>
    <source>
        <strain evidence="9 10">DSM 22112</strain>
    </source>
</reference>
<dbReference type="PRINTS" id="PR00599">
    <property type="entry name" value="MAPEPTIDASE"/>
</dbReference>
<dbReference type="EC" id="3.4.11.18" evidence="6 7"/>
<accession>A0A366IDV3</accession>
<evidence type="ECO:0000256" key="3">
    <source>
        <dbReference type="ARBA" id="ARBA00022670"/>
    </source>
</evidence>
<dbReference type="EMBL" id="QNRX01000004">
    <property type="protein sequence ID" value="RBP67422.1"/>
    <property type="molecule type" value="Genomic_DNA"/>
</dbReference>
<dbReference type="SUPFAM" id="SSF55920">
    <property type="entry name" value="Creatinase/aminopeptidase"/>
    <property type="match status" value="1"/>
</dbReference>
<feature type="domain" description="Peptidase M24" evidence="8">
    <location>
        <begin position="12"/>
        <end position="239"/>
    </location>
</feature>
<dbReference type="InterPro" id="IPR001714">
    <property type="entry name" value="Pept_M24_MAP"/>
</dbReference>
<dbReference type="InterPro" id="IPR002467">
    <property type="entry name" value="Pept_M24A_MAP1"/>
</dbReference>
<dbReference type="GO" id="GO:0004239">
    <property type="term" value="F:initiator methionyl aminopeptidase activity"/>
    <property type="evidence" value="ECO:0007669"/>
    <property type="project" value="UniProtKB-UniRule"/>
</dbReference>
<evidence type="ECO:0000256" key="4">
    <source>
        <dbReference type="ARBA" id="ARBA00022723"/>
    </source>
</evidence>
<dbReference type="HAMAP" id="MF_01974">
    <property type="entry name" value="MetAP_1"/>
    <property type="match status" value="1"/>
</dbReference>
<evidence type="ECO:0000256" key="1">
    <source>
        <dbReference type="ARBA" id="ARBA00002521"/>
    </source>
</evidence>
<dbReference type="AlphaFoldDB" id="A0A366IDV3"/>
<dbReference type="Pfam" id="PF00557">
    <property type="entry name" value="Peptidase_M24"/>
    <property type="match status" value="1"/>
</dbReference>
<keyword evidence="3 6" id="KW-0645">Protease</keyword>
<keyword evidence="4 6" id="KW-0479">Metal-binding</keyword>
<comment type="catalytic activity">
    <reaction evidence="6 7">
        <text>Release of N-terminal amino acids, preferentially methionine, from peptides and arylamides.</text>
        <dbReference type="EC" id="3.4.11.18"/>
    </reaction>
</comment>
<dbReference type="InterPro" id="IPR000994">
    <property type="entry name" value="Pept_M24"/>
</dbReference>
<organism evidence="9 10">
    <name type="scientific">Alkalibaculum bacchi</name>
    <dbReference type="NCBI Taxonomy" id="645887"/>
    <lineage>
        <taxon>Bacteria</taxon>
        <taxon>Bacillati</taxon>
        <taxon>Bacillota</taxon>
        <taxon>Clostridia</taxon>
        <taxon>Eubacteriales</taxon>
        <taxon>Eubacteriaceae</taxon>
        <taxon>Alkalibaculum</taxon>
    </lineage>
</organism>
<evidence type="ECO:0000256" key="6">
    <source>
        <dbReference type="HAMAP-Rule" id="MF_01974"/>
    </source>
</evidence>
<dbReference type="OrthoDB" id="9802055at2"/>
<keyword evidence="2 6" id="KW-0031">Aminopeptidase</keyword>